<dbReference type="SMART" id="SM00505">
    <property type="entry name" value="Knot1"/>
    <property type="match status" value="3"/>
</dbReference>
<evidence type="ECO:0000256" key="6">
    <source>
        <dbReference type="ARBA" id="ARBA00022729"/>
    </source>
</evidence>
<evidence type="ECO:0000259" key="10">
    <source>
        <dbReference type="SMART" id="SM00505"/>
    </source>
</evidence>
<evidence type="ECO:0000256" key="5">
    <source>
        <dbReference type="ARBA" id="ARBA00022577"/>
    </source>
</evidence>
<comment type="similarity">
    <text evidence="2 9">Belongs to the DEFL family.</text>
</comment>
<keyword evidence="3 9" id="KW-0964">Secreted</keyword>
<evidence type="ECO:0000313" key="11">
    <source>
        <dbReference type="EMBL" id="KAF7838008.1"/>
    </source>
</evidence>
<evidence type="ECO:0000256" key="8">
    <source>
        <dbReference type="ARBA" id="ARBA00023157"/>
    </source>
</evidence>
<evidence type="ECO:0000256" key="4">
    <source>
        <dbReference type="ARBA" id="ARBA00022529"/>
    </source>
</evidence>
<protein>
    <recommendedName>
        <fullName evidence="9">Defensin-like protein</fullName>
    </recommendedName>
</protein>
<evidence type="ECO:0000256" key="2">
    <source>
        <dbReference type="ARBA" id="ARBA00006722"/>
    </source>
</evidence>
<accession>A0A834X4B4</accession>
<dbReference type="InterPro" id="IPR039641">
    <property type="entry name" value="LCR"/>
</dbReference>
<dbReference type="InterPro" id="IPR003614">
    <property type="entry name" value="Knottins"/>
</dbReference>
<evidence type="ECO:0000256" key="7">
    <source>
        <dbReference type="ARBA" id="ARBA00022821"/>
    </source>
</evidence>
<dbReference type="GO" id="GO:0031640">
    <property type="term" value="P:killing of cells of another organism"/>
    <property type="evidence" value="ECO:0007669"/>
    <property type="project" value="UniProtKB-UniRule"/>
</dbReference>
<evidence type="ECO:0000256" key="3">
    <source>
        <dbReference type="ARBA" id="ARBA00022525"/>
    </source>
</evidence>
<dbReference type="PANTHER" id="PTHR36788">
    <property type="entry name" value="DEFENSIN-LIKE PROTEIN 183"/>
    <property type="match status" value="1"/>
</dbReference>
<keyword evidence="7 9" id="KW-0611">Plant defense</keyword>
<reference evidence="11" key="1">
    <citation type="submission" date="2020-09" db="EMBL/GenBank/DDBJ databases">
        <title>Genome-Enabled Discovery of Anthraquinone Biosynthesis in Senna tora.</title>
        <authorList>
            <person name="Kang S.-H."/>
            <person name="Pandey R.P."/>
            <person name="Lee C.-M."/>
            <person name="Sim J.-S."/>
            <person name="Jeong J.-T."/>
            <person name="Choi B.-S."/>
            <person name="Jung M."/>
            <person name="Ginzburg D."/>
            <person name="Zhao K."/>
            <person name="Won S.Y."/>
            <person name="Oh T.-J."/>
            <person name="Yu Y."/>
            <person name="Kim N.-H."/>
            <person name="Lee O.R."/>
            <person name="Lee T.-H."/>
            <person name="Bashyal P."/>
            <person name="Kim T.-S."/>
            <person name="Lee W.-H."/>
            <person name="Kawkins C."/>
            <person name="Kim C.-K."/>
            <person name="Kim J.S."/>
            <person name="Ahn B.O."/>
            <person name="Rhee S.Y."/>
            <person name="Sohng J.K."/>
        </authorList>
    </citation>
    <scope>NUCLEOTIDE SEQUENCE</scope>
    <source>
        <tissue evidence="11">Leaf</tissue>
    </source>
</reference>
<dbReference type="PANTHER" id="PTHR36788:SF2">
    <property type="entry name" value="DEFENSIN-LIKE PROTEIN 183"/>
    <property type="match status" value="1"/>
</dbReference>
<dbReference type="EMBL" id="JAAIUW010000003">
    <property type="protein sequence ID" value="KAF7838008.1"/>
    <property type="molecule type" value="Genomic_DNA"/>
</dbReference>
<evidence type="ECO:0000256" key="9">
    <source>
        <dbReference type="RuleBase" id="RU367109"/>
    </source>
</evidence>
<dbReference type="AlphaFoldDB" id="A0A834X4B4"/>
<gene>
    <name evidence="11" type="ORF">G2W53_006490</name>
</gene>
<keyword evidence="6" id="KW-0732">Signal</keyword>
<keyword evidence="12" id="KW-1185">Reference proteome</keyword>
<keyword evidence="4 9" id="KW-0929">Antimicrobial</keyword>
<comment type="caution">
    <text evidence="11">The sequence shown here is derived from an EMBL/GenBank/DDBJ whole genome shotgun (WGS) entry which is preliminary data.</text>
</comment>
<keyword evidence="8" id="KW-1015">Disulfide bond</keyword>
<proteinExistence type="inferred from homology"/>
<dbReference type="OrthoDB" id="993238at2759"/>
<keyword evidence="5 9" id="KW-0295">Fungicide</keyword>
<comment type="subcellular location">
    <subcellularLocation>
        <location evidence="1 9">Secreted</location>
    </subcellularLocation>
</comment>
<name>A0A834X4B4_9FABA</name>
<feature type="domain" description="Knottins-like" evidence="10">
    <location>
        <begin position="204"/>
        <end position="244"/>
    </location>
</feature>
<evidence type="ECO:0000313" key="12">
    <source>
        <dbReference type="Proteomes" id="UP000634136"/>
    </source>
</evidence>
<sequence length="324" mass="33930">MTVEIVDGSECSQALGECGSEGECDNLCKAEYEGEGSCVMNSCTCNYKCGPSVGPKEIKRDCNAGLGYCGGKCWDECCNSGCASKYNEGIGFCHDYTVGIERVEGNACSEAMGQCGPAGDCDQRCKAQHPGGEGSCDLNLCTCYYSCGPPPSPPGPERKCSGAAGLCTIECGSECCNSECARKYNEGIGFCQLTVGIERVEGDACSEAMGQCGPLGECDQRCKAQHPGGDGSCEMNLCTCYYSCEPERKCTAASGLCTAQCGNDCCNSECARKYKEGVGLCDNSAVTYSMPGLVGMGDSRDRGCPAPALQYSQFDSLFPKSIRG</sequence>
<feature type="domain" description="Knottins-like" evidence="10">
    <location>
        <begin position="10"/>
        <end position="49"/>
    </location>
</feature>
<dbReference type="Proteomes" id="UP000634136">
    <property type="component" value="Unassembled WGS sequence"/>
</dbReference>
<organism evidence="11 12">
    <name type="scientific">Senna tora</name>
    <dbReference type="NCBI Taxonomy" id="362788"/>
    <lineage>
        <taxon>Eukaryota</taxon>
        <taxon>Viridiplantae</taxon>
        <taxon>Streptophyta</taxon>
        <taxon>Embryophyta</taxon>
        <taxon>Tracheophyta</taxon>
        <taxon>Spermatophyta</taxon>
        <taxon>Magnoliopsida</taxon>
        <taxon>eudicotyledons</taxon>
        <taxon>Gunneridae</taxon>
        <taxon>Pentapetalae</taxon>
        <taxon>rosids</taxon>
        <taxon>fabids</taxon>
        <taxon>Fabales</taxon>
        <taxon>Fabaceae</taxon>
        <taxon>Caesalpinioideae</taxon>
        <taxon>Cassia clade</taxon>
        <taxon>Senna</taxon>
    </lineage>
</organism>
<evidence type="ECO:0000256" key="1">
    <source>
        <dbReference type="ARBA" id="ARBA00004613"/>
    </source>
</evidence>
<dbReference type="GO" id="GO:0050832">
    <property type="term" value="P:defense response to fungus"/>
    <property type="evidence" value="ECO:0007669"/>
    <property type="project" value="UniProtKB-UniRule"/>
</dbReference>
<dbReference type="GO" id="GO:0005576">
    <property type="term" value="C:extracellular region"/>
    <property type="evidence" value="ECO:0007669"/>
    <property type="project" value="UniProtKB-SubCell"/>
</dbReference>
<feature type="domain" description="Knottins-like" evidence="10">
    <location>
        <begin position="107"/>
        <end position="147"/>
    </location>
</feature>